<keyword evidence="2" id="KW-1185">Reference proteome</keyword>
<dbReference type="Gene3D" id="3.60.15.10">
    <property type="entry name" value="Ribonuclease Z/Hydroxyacylglutathione hydrolase-like"/>
    <property type="match status" value="1"/>
</dbReference>
<dbReference type="RefSeq" id="WP_311721567.1">
    <property type="nucleotide sequence ID" value="NZ_JAVRFD010000001.1"/>
</dbReference>
<protein>
    <recommendedName>
        <fullName evidence="3">Metallo-beta-lactamase domain-containing protein</fullName>
    </recommendedName>
</protein>
<evidence type="ECO:0008006" key="3">
    <source>
        <dbReference type="Google" id="ProtNLM"/>
    </source>
</evidence>
<organism evidence="1 2">
    <name type="scientific">Streptomyces lonegramiae</name>
    <dbReference type="NCBI Taxonomy" id="3075524"/>
    <lineage>
        <taxon>Bacteria</taxon>
        <taxon>Bacillati</taxon>
        <taxon>Actinomycetota</taxon>
        <taxon>Actinomycetes</taxon>
        <taxon>Kitasatosporales</taxon>
        <taxon>Streptomycetaceae</taxon>
        <taxon>Streptomyces</taxon>
    </lineage>
</organism>
<accession>A0ABU2X5X3</accession>
<dbReference type="EMBL" id="JAVRFD010000001">
    <property type="protein sequence ID" value="MDT0541306.1"/>
    <property type="molecule type" value="Genomic_DNA"/>
</dbReference>
<reference evidence="1" key="1">
    <citation type="submission" date="2024-05" db="EMBL/GenBank/DDBJ databases">
        <title>30 novel species of actinomycetes from the DSMZ collection.</title>
        <authorList>
            <person name="Nouioui I."/>
        </authorList>
    </citation>
    <scope>NUCLEOTIDE SEQUENCE</scope>
    <source>
        <strain evidence="1">DSM 41529</strain>
    </source>
</reference>
<comment type="caution">
    <text evidence="1">The sequence shown here is derived from an EMBL/GenBank/DDBJ whole genome shotgun (WGS) entry which is preliminary data.</text>
</comment>
<proteinExistence type="predicted"/>
<dbReference type="Proteomes" id="UP001180754">
    <property type="component" value="Unassembled WGS sequence"/>
</dbReference>
<sequence length="137" mass="14177">MSPSACKSPICRCSPPSSSAYAFSTAGSHLFFGGEIAEAASLERYRAEHPRVDLALLPVNGLRPLFGPRLVMGPAHAVAGASVLGATTLIPVHDAHGRDPLSALFRPTGTAADAVALAGPGLRVVDLPTGERWEPAR</sequence>
<evidence type="ECO:0000313" key="2">
    <source>
        <dbReference type="Proteomes" id="UP001180754"/>
    </source>
</evidence>
<name>A0ABU2X5X3_9ACTN</name>
<dbReference type="InterPro" id="IPR036866">
    <property type="entry name" value="RibonucZ/Hydroxyglut_hydro"/>
</dbReference>
<gene>
    <name evidence="1" type="ORF">RND15_01070</name>
</gene>
<evidence type="ECO:0000313" key="1">
    <source>
        <dbReference type="EMBL" id="MDT0541306.1"/>
    </source>
</evidence>